<evidence type="ECO:0000313" key="2">
    <source>
        <dbReference type="RefSeq" id="XP_045150932.1"/>
    </source>
</evidence>
<reference evidence="2" key="1">
    <citation type="submission" date="2025-08" db="UniProtKB">
        <authorList>
            <consortium name="RefSeq"/>
        </authorList>
    </citation>
    <scope>IDENTIFICATION</scope>
</reference>
<sequence length="502" mass="55394">MGCGLRKLEDPEDSSPGKIFSTLKRPQVETKTEFAYEYILLDFTLQASSNPEVIKIKSVLDIVTKVEDYYLQGYIVGAVHPVIQAVGQQKHLPARSLYRAVLWRTKLSPKHSTAPGGQRRARLVIEEFPLTYEMQANDTAKELIGKVNAAAQRGVRFVGFVPQHGPPAEFCNGSSLAPTETEAEPTPSGRRGSRENCGSWQEGTLSGQSSESGIEDEFHRESNTSQMGQDGSPDFSKSRTGEDNKLYAVYNVFNDESTCWTYQEGLLSMKVTRKGAAICTLDADWLELTTYYYKQGLSLIDSFVCWETPTGDYLPKSLEGLFIYEESSGDPGSSQKRNDAIIVEQWTVIEGWEIKSDYGPLLHTLAEFGWLLTSVLPTPVLKHDREGNLATKQVVFLQRPVMWNSAAQTPEGKSNRPVKGDSKNKLTNRSVGSDTATSKPTERGPPPEERPLSVSSGCGLNEERATRYGSVTGLSSNDSALRELDDDGQFDPEDGGTQVTCM</sequence>
<proteinExistence type="predicted"/>
<keyword evidence="1" id="KW-1185">Reference proteome</keyword>
<evidence type="ECO:0000313" key="1">
    <source>
        <dbReference type="Proteomes" id="UP000694863"/>
    </source>
</evidence>
<organism evidence="1 2">
    <name type="scientific">Echinops telfairi</name>
    <name type="common">Lesser hedgehog tenrec</name>
    <dbReference type="NCBI Taxonomy" id="9371"/>
    <lineage>
        <taxon>Eukaryota</taxon>
        <taxon>Metazoa</taxon>
        <taxon>Chordata</taxon>
        <taxon>Craniata</taxon>
        <taxon>Vertebrata</taxon>
        <taxon>Euteleostomi</taxon>
        <taxon>Mammalia</taxon>
        <taxon>Eutheria</taxon>
        <taxon>Afrotheria</taxon>
        <taxon>Tenrecidae</taxon>
        <taxon>Tenrecinae</taxon>
        <taxon>Echinops</taxon>
    </lineage>
</organism>
<accession>A0AC55DGQ6</accession>
<name>A0AC55DGQ6_ECHTE</name>
<gene>
    <name evidence="2" type="primary">RFTN2</name>
</gene>
<dbReference type="RefSeq" id="XP_045150932.1">
    <property type="nucleotide sequence ID" value="XM_045294997.1"/>
</dbReference>
<protein>
    <submittedName>
        <fullName evidence="2">Raftlin-2 isoform X1</fullName>
    </submittedName>
</protein>
<dbReference type="Proteomes" id="UP000694863">
    <property type="component" value="Unplaced"/>
</dbReference>